<dbReference type="RefSeq" id="XP_018746717.1">
    <property type="nucleotide sequence ID" value="XM_018904249.1"/>
</dbReference>
<dbReference type="OrthoDB" id="10313497at2759"/>
<proteinExistence type="predicted"/>
<sequence>MGPHEVVPCQSTRVSISKCMRRFLERSSVGPISALCEPTNVNASLSGRQIQRHGPGALLYCRPIHNRLHLWATVLVMLPLKTNPTQRVGLWCANDSKDSV</sequence>
<dbReference type="KEGG" id="fvr:FVEG_15141"/>
<reference evidence="1 2" key="1">
    <citation type="journal article" date="2010" name="Nature">
        <title>Comparative genomics reveals mobile pathogenicity chromosomes in Fusarium.</title>
        <authorList>
            <person name="Ma L.J."/>
            <person name="van der Does H.C."/>
            <person name="Borkovich K.A."/>
            <person name="Coleman J.J."/>
            <person name="Daboussi M.J."/>
            <person name="Di Pietro A."/>
            <person name="Dufresne M."/>
            <person name="Freitag M."/>
            <person name="Grabherr M."/>
            <person name="Henrissat B."/>
            <person name="Houterman P.M."/>
            <person name="Kang S."/>
            <person name="Shim W.B."/>
            <person name="Woloshuk C."/>
            <person name="Xie X."/>
            <person name="Xu J.R."/>
            <person name="Antoniw J."/>
            <person name="Baker S.E."/>
            <person name="Bluhm B.H."/>
            <person name="Breakspear A."/>
            <person name="Brown D.W."/>
            <person name="Butchko R.A."/>
            <person name="Chapman S."/>
            <person name="Coulson R."/>
            <person name="Coutinho P.M."/>
            <person name="Danchin E.G."/>
            <person name="Diener A."/>
            <person name="Gale L.R."/>
            <person name="Gardiner D.M."/>
            <person name="Goff S."/>
            <person name="Hammond-Kosack K.E."/>
            <person name="Hilburn K."/>
            <person name="Hua-Van A."/>
            <person name="Jonkers W."/>
            <person name="Kazan K."/>
            <person name="Kodira C.D."/>
            <person name="Koehrsen M."/>
            <person name="Kumar L."/>
            <person name="Lee Y.H."/>
            <person name="Li L."/>
            <person name="Manners J.M."/>
            <person name="Miranda-Saavedra D."/>
            <person name="Mukherjee M."/>
            <person name="Park G."/>
            <person name="Park J."/>
            <person name="Park S.Y."/>
            <person name="Proctor R.H."/>
            <person name="Regev A."/>
            <person name="Ruiz-Roldan M.C."/>
            <person name="Sain D."/>
            <person name="Sakthikumar S."/>
            <person name="Sykes S."/>
            <person name="Schwartz D.C."/>
            <person name="Turgeon B.G."/>
            <person name="Wapinski I."/>
            <person name="Yoder O."/>
            <person name="Young S."/>
            <person name="Zeng Q."/>
            <person name="Zhou S."/>
            <person name="Galagan J."/>
            <person name="Cuomo C.A."/>
            <person name="Kistler H.C."/>
            <person name="Rep M."/>
        </authorList>
    </citation>
    <scope>NUCLEOTIDE SEQUENCE [LARGE SCALE GENOMIC DNA]</scope>
    <source>
        <strain evidence="2">M3125 / FGSC 7600</strain>
    </source>
</reference>
<dbReference type="GeneID" id="30072017"/>
<dbReference type="VEuPathDB" id="FungiDB:FVEG_15141"/>
<dbReference type="AlphaFoldDB" id="W7LPU0"/>
<evidence type="ECO:0000313" key="1">
    <source>
        <dbReference type="EMBL" id="EWG40526.1"/>
    </source>
</evidence>
<keyword evidence="2" id="KW-1185">Reference proteome</keyword>
<evidence type="ECO:0000313" key="2">
    <source>
        <dbReference type="Proteomes" id="UP000009096"/>
    </source>
</evidence>
<name>W7LPU0_GIBM7</name>
<accession>W7LPU0</accession>
<dbReference type="EMBL" id="DS022244">
    <property type="protein sequence ID" value="EWG40526.1"/>
    <property type="molecule type" value="Genomic_DNA"/>
</dbReference>
<protein>
    <submittedName>
        <fullName evidence="1">Uncharacterized protein</fullName>
    </submittedName>
</protein>
<gene>
    <name evidence="1" type="ORF">FVEG_15141</name>
</gene>
<dbReference type="Proteomes" id="UP000009096">
    <property type="component" value="Chromosome 5"/>
</dbReference>
<organism evidence="1 2">
    <name type="scientific">Gibberella moniliformis (strain M3125 / FGSC 7600)</name>
    <name type="common">Maize ear and stalk rot fungus</name>
    <name type="synonym">Fusarium verticillioides</name>
    <dbReference type="NCBI Taxonomy" id="334819"/>
    <lineage>
        <taxon>Eukaryota</taxon>
        <taxon>Fungi</taxon>
        <taxon>Dikarya</taxon>
        <taxon>Ascomycota</taxon>
        <taxon>Pezizomycotina</taxon>
        <taxon>Sordariomycetes</taxon>
        <taxon>Hypocreomycetidae</taxon>
        <taxon>Hypocreales</taxon>
        <taxon>Nectriaceae</taxon>
        <taxon>Fusarium</taxon>
        <taxon>Fusarium fujikuroi species complex</taxon>
    </lineage>
</organism>
<dbReference type="EMBL" id="CM000582">
    <property type="protein sequence ID" value="EWG40526.1"/>
    <property type="molecule type" value="Genomic_DNA"/>
</dbReference>